<proteinExistence type="predicted"/>
<feature type="transmembrane region" description="Helical" evidence="1">
    <location>
        <begin position="271"/>
        <end position="293"/>
    </location>
</feature>
<organism evidence="2 3">
    <name type="scientific">Desulfofervidus auxilii</name>
    <dbReference type="NCBI Taxonomy" id="1621989"/>
    <lineage>
        <taxon>Bacteria</taxon>
        <taxon>Pseudomonadati</taxon>
        <taxon>Thermodesulfobacteriota</taxon>
        <taxon>Candidatus Desulfofervidia</taxon>
        <taxon>Candidatus Desulfofervidales</taxon>
        <taxon>Candidatus Desulfofervidaceae</taxon>
        <taxon>Candidatus Desulfofervidus</taxon>
    </lineage>
</organism>
<evidence type="ECO:0000313" key="3">
    <source>
        <dbReference type="Proteomes" id="UP000070560"/>
    </source>
</evidence>
<keyword evidence="1" id="KW-0472">Membrane</keyword>
<keyword evidence="1" id="KW-0812">Transmembrane</keyword>
<accession>A0A7U4TGF7</accession>
<protein>
    <submittedName>
        <fullName evidence="2">Membrane protein</fullName>
    </submittedName>
</protein>
<feature type="transmembrane region" description="Helical" evidence="1">
    <location>
        <begin position="305"/>
        <end position="338"/>
    </location>
</feature>
<dbReference type="EMBL" id="CP013015">
    <property type="protein sequence ID" value="AMM40589.1"/>
    <property type="molecule type" value="Genomic_DNA"/>
</dbReference>
<feature type="transmembrane region" description="Helical" evidence="1">
    <location>
        <begin position="234"/>
        <end position="259"/>
    </location>
</feature>
<evidence type="ECO:0000256" key="1">
    <source>
        <dbReference type="SAM" id="Phobius"/>
    </source>
</evidence>
<sequence length="347" mass="39891">MRFRFLLFLLIFLFPLNIVADEIHIIYESAKIDGQFGYWYGKGTLNAEIKDDFWLNIGDARIISFSGAIPIKREGDKIYFMKQDERFECAFLLPRPKGQGLYKLSFNLPQINNNTDVEIEIVAGEKLLSSNPHFKSQKEGNYLILKGKTNKAKLSFIYITKLSYMLLSDALAGSIFILILIGYVAIRRKEIKEKFNMNLSEIKRKIMSQIVLKQEEGCYEISLEKPFGHKENRFFFRIPFWFISAIIIIFLLIVFFFSLTNPLKKIWDSLGIFKLVIMFFALFSAILSGLLLISAKDYKELSLRFGIIGGGIIGSMFGYLGIFAIILAIVTCLLIYFLSILLIEEEG</sequence>
<dbReference type="AlphaFoldDB" id="A0A7U4TGF7"/>
<feature type="transmembrane region" description="Helical" evidence="1">
    <location>
        <begin position="162"/>
        <end position="186"/>
    </location>
</feature>
<keyword evidence="1" id="KW-1133">Transmembrane helix</keyword>
<keyword evidence="3" id="KW-1185">Reference proteome</keyword>
<dbReference type="KEGG" id="daw:HS1_000785"/>
<gene>
    <name evidence="2" type="ORF">HS1_000785</name>
</gene>
<evidence type="ECO:0000313" key="2">
    <source>
        <dbReference type="EMBL" id="AMM40589.1"/>
    </source>
</evidence>
<dbReference type="RefSeq" id="WP_066061219.1">
    <property type="nucleotide sequence ID" value="NZ_CP013015.1"/>
</dbReference>
<dbReference type="Proteomes" id="UP000070560">
    <property type="component" value="Chromosome"/>
</dbReference>
<reference evidence="2 3" key="1">
    <citation type="submission" date="2015-10" db="EMBL/GenBank/DDBJ databases">
        <title>Candidatus Desulfofervidus auxilii, a hydrogenotrophic sulfate-reducing bacterium involved in the thermophilic anaerobic oxidation of methane.</title>
        <authorList>
            <person name="Krukenberg V."/>
            <person name="Richter M."/>
            <person name="Wegener G."/>
        </authorList>
    </citation>
    <scope>NUCLEOTIDE SEQUENCE [LARGE SCALE GENOMIC DNA]</scope>
    <source>
        <strain evidence="2 3">HS1</strain>
    </source>
</reference>
<name>A0A7U4TGF7_DESA2</name>